<dbReference type="AlphaFoldDB" id="A0A160DWV7"/>
<evidence type="ECO:0008006" key="4">
    <source>
        <dbReference type="Google" id="ProtNLM"/>
    </source>
</evidence>
<evidence type="ECO:0000313" key="2">
    <source>
        <dbReference type="EMBL" id="ANB18760.1"/>
    </source>
</evidence>
<gene>
    <name evidence="2" type="ORF">I596_2765</name>
</gene>
<dbReference type="RefSeq" id="WP_067648684.1">
    <property type="nucleotide sequence ID" value="NZ_CP015249.1"/>
</dbReference>
<dbReference type="KEGG" id="dko:I596_2765"/>
<evidence type="ECO:0000256" key="1">
    <source>
        <dbReference type="SAM" id="Phobius"/>
    </source>
</evidence>
<dbReference type="STRING" id="1300342.I596_2765"/>
<keyword evidence="1" id="KW-0472">Membrane</keyword>
<proteinExistence type="predicted"/>
<evidence type="ECO:0000313" key="3">
    <source>
        <dbReference type="Proteomes" id="UP000076830"/>
    </source>
</evidence>
<accession>A0A160DWV7</accession>
<name>A0A160DWV7_9GAMM</name>
<feature type="transmembrane region" description="Helical" evidence="1">
    <location>
        <begin position="102"/>
        <end position="119"/>
    </location>
</feature>
<keyword evidence="3" id="KW-1185">Reference proteome</keyword>
<organism evidence="2 3">
    <name type="scientific">Dokdonella koreensis DS-123</name>
    <dbReference type="NCBI Taxonomy" id="1300342"/>
    <lineage>
        <taxon>Bacteria</taxon>
        <taxon>Pseudomonadati</taxon>
        <taxon>Pseudomonadota</taxon>
        <taxon>Gammaproteobacteria</taxon>
        <taxon>Lysobacterales</taxon>
        <taxon>Rhodanobacteraceae</taxon>
        <taxon>Dokdonella</taxon>
    </lineage>
</organism>
<reference evidence="2 3" key="1">
    <citation type="submission" date="2016-04" db="EMBL/GenBank/DDBJ databases">
        <title>Complete genome sequence of Dokdonella koreensis DS-123T.</title>
        <authorList>
            <person name="Kim J.F."/>
            <person name="Lee H."/>
            <person name="Kwak M.-J."/>
        </authorList>
    </citation>
    <scope>NUCLEOTIDE SEQUENCE [LARGE SCALE GENOMIC DNA]</scope>
    <source>
        <strain evidence="2 3">DS-123</strain>
    </source>
</reference>
<dbReference type="Proteomes" id="UP000076830">
    <property type="component" value="Chromosome"/>
</dbReference>
<sequence length="182" mass="20013">MRCVDWAAEYLDGHVVVAVLRAEGFDAHLFDEATVRQDWFKILAYGGFRVMVPAREANAARSVVAAYRDGTLALDPGLVEHPACPHFGDLHGEPDPRPRRRLFLAYGLWSAFGFALIVTGLGEDAILVVAALPWLVMLLVPLLRHLAVSRYRCPACAHAWRAAPTAFVRLRQAAETAAAANR</sequence>
<dbReference type="OrthoDB" id="8480302at2"/>
<keyword evidence="1" id="KW-1133">Transmembrane helix</keyword>
<keyword evidence="1" id="KW-0812">Transmembrane</keyword>
<feature type="transmembrane region" description="Helical" evidence="1">
    <location>
        <begin position="125"/>
        <end position="143"/>
    </location>
</feature>
<dbReference type="EMBL" id="CP015249">
    <property type="protein sequence ID" value="ANB18760.1"/>
    <property type="molecule type" value="Genomic_DNA"/>
</dbReference>
<protein>
    <recommendedName>
        <fullName evidence="4">DUF2007 domain-containing protein</fullName>
    </recommendedName>
</protein>